<organism evidence="4 5">
    <name type="scientific">Caloramator mitchellensis</name>
    <dbReference type="NCBI Taxonomy" id="908809"/>
    <lineage>
        <taxon>Bacteria</taxon>
        <taxon>Bacillati</taxon>
        <taxon>Bacillota</taxon>
        <taxon>Clostridia</taxon>
        <taxon>Eubacteriales</taxon>
        <taxon>Clostridiaceae</taxon>
        <taxon>Caloramator</taxon>
    </lineage>
</organism>
<accession>A0A0R3K1D6</accession>
<sequence>MKRLLSILLSLAIAFGLFVKVNAATTEKIDLKSAILIAKSSFEFNDKNLDFRYELTNYNNKSIWNLNWSSKNSNISIQVDANHGYVISMYSYDGNMKPWSKIPKFSKEKAREIAEAKIKKLVGEKFSEFIFVDNMETSLYSNTYDFRYVRKVNGIEYRDNFINISLERNTLKVINYAFEYDHYSLPGLQNVISLEKAKSIFDDKMGLELSYSIYYDYDKKERNIKLIYTPKNNVFPIDAFTGEIVKNNIIYANEKSMGGKGGDAQVLTPQEIKAIDENKNLISKEKVEEILSNKFGLTGEFKNEYLSLSYDMYTNRYVWSVGYSKNADDKLKYYYLSASIDAVTGEILYYSKGYPYIEEKDKTPKYSKEECRKIAEDFIKSMQPDRFNQTKYKENIEYNGTNQYYFSYVRIHQNVSVLNQGFNLGVNPYDGQIISYSMNWSDVIFPSIEGVISKDKALEILFSKNPFGLNYVRYYDYSKMVSYSTKLVYTFKSSSFNIDAKTGDMLDYNGKIVIENKKVTFTDIKNSPYNNDINILTDIGIIDDKTDKFNPNQMIKQKDFIKYLVRTLEPVYVIYTEDASKEYDNYYQIAIQKGIITEKEKNPNSNVTRQDAAKWIIKAMGGGFVAELSNLYTLNFKDAKLISKNYKGYIAIANELKIITPVKGFFQPKQPITKGEAARILVNYLKVEK</sequence>
<feature type="signal peptide" evidence="2">
    <location>
        <begin position="1"/>
        <end position="23"/>
    </location>
</feature>
<dbReference type="EMBL" id="LKHP01000016">
    <property type="protein sequence ID" value="KRQ86095.1"/>
    <property type="molecule type" value="Genomic_DNA"/>
</dbReference>
<gene>
    <name evidence="4" type="ORF">ABG79_02129</name>
</gene>
<dbReference type="AlphaFoldDB" id="A0A0R3K1D6"/>
<dbReference type="Proteomes" id="UP000052015">
    <property type="component" value="Unassembled WGS sequence"/>
</dbReference>
<dbReference type="RefSeq" id="WP_057979425.1">
    <property type="nucleotide sequence ID" value="NZ_LKHP01000016.1"/>
</dbReference>
<name>A0A0R3K1D6_CALMK</name>
<reference evidence="4 5" key="1">
    <citation type="submission" date="2015-09" db="EMBL/GenBank/DDBJ databases">
        <title>Draft genome sequence of a Caloramator mitchellensis, a moderate thermophile from the Great Artesian Basin of Australia.</title>
        <authorList>
            <person name="Patel B.K."/>
        </authorList>
    </citation>
    <scope>NUCLEOTIDE SEQUENCE [LARGE SCALE GENOMIC DNA]</scope>
    <source>
        <strain evidence="4 5">VF08</strain>
    </source>
</reference>
<evidence type="ECO:0000256" key="2">
    <source>
        <dbReference type="SAM" id="SignalP"/>
    </source>
</evidence>
<feature type="domain" description="SLH" evidence="3">
    <location>
        <begin position="516"/>
        <end position="578"/>
    </location>
</feature>
<comment type="caution">
    <text evidence="4">The sequence shown here is derived from an EMBL/GenBank/DDBJ whole genome shotgun (WGS) entry which is preliminary data.</text>
</comment>
<protein>
    <recommendedName>
        <fullName evidence="3">SLH domain-containing protein</fullName>
    </recommendedName>
</protein>
<feature type="domain" description="SLH" evidence="3">
    <location>
        <begin position="633"/>
        <end position="689"/>
    </location>
</feature>
<dbReference type="STRING" id="908809.ABG79_02129"/>
<keyword evidence="5" id="KW-1185">Reference proteome</keyword>
<dbReference type="OrthoDB" id="2473368at2"/>
<evidence type="ECO:0000313" key="4">
    <source>
        <dbReference type="EMBL" id="KRQ86095.1"/>
    </source>
</evidence>
<dbReference type="InterPro" id="IPR032599">
    <property type="entry name" value="YcdB/YcdC_rep_domain"/>
</dbReference>
<keyword evidence="2" id="KW-0732">Signal</keyword>
<keyword evidence="1" id="KW-0677">Repeat</keyword>
<feature type="chain" id="PRO_5006441737" description="SLH domain-containing protein" evidence="2">
    <location>
        <begin position="24"/>
        <end position="689"/>
    </location>
</feature>
<dbReference type="Pfam" id="PF16244">
    <property type="entry name" value="DUF4901"/>
    <property type="match status" value="2"/>
</dbReference>
<proteinExistence type="predicted"/>
<dbReference type="PROSITE" id="PS51272">
    <property type="entry name" value="SLH"/>
    <property type="match status" value="2"/>
</dbReference>
<evidence type="ECO:0000313" key="5">
    <source>
        <dbReference type="Proteomes" id="UP000052015"/>
    </source>
</evidence>
<evidence type="ECO:0000259" key="3">
    <source>
        <dbReference type="PROSITE" id="PS51272"/>
    </source>
</evidence>
<dbReference type="InterPro" id="IPR001119">
    <property type="entry name" value="SLH_dom"/>
</dbReference>
<evidence type="ECO:0000256" key="1">
    <source>
        <dbReference type="ARBA" id="ARBA00022737"/>
    </source>
</evidence>
<dbReference type="Pfam" id="PF00395">
    <property type="entry name" value="SLH"/>
    <property type="match status" value="2"/>
</dbReference>